<name>A0ABT8DPG4_9FLAO</name>
<evidence type="ECO:0000256" key="1">
    <source>
        <dbReference type="ARBA" id="ARBA00022679"/>
    </source>
</evidence>
<accession>A0ABT8DPG4</accession>
<sequence>MRIVKYTSEYQKHFEKLNRVWVDKYFKMEPMDEALLLYPEDTILRNGGEIFFVEYQGEIIGTVALVPVSRGIFEMAKMAVDERFQGLGVGKLLCKTVIEEAKKRDANKLILFTNSQLKTASAIYHKFGFQVVSLIGQEYSRVDIKMELLLKPKSPKWFNRKFNFNISMEKFPELLGSMELIVLKFQKVIQGRFEEQLNFKPNGKWSIKEHIGHLCILEPLWQKRFLEIKENKVKMSATDLNNQATNQSFFNQFSMEKLLSDFQEARANTIRIIESMSEEDFQKSLYHPRLNQPMRIIDLMYFITEHDTHHLNTLLEILDK</sequence>
<dbReference type="Pfam" id="PF12867">
    <property type="entry name" value="DinB_2"/>
    <property type="match status" value="1"/>
</dbReference>
<dbReference type="RefSeq" id="WP_290255228.1">
    <property type="nucleotide sequence ID" value="NZ_JAUGQQ010000009.1"/>
</dbReference>
<organism evidence="3 4">
    <name type="scientific">Aequorivita aurantiaca</name>
    <dbReference type="NCBI Taxonomy" id="3053356"/>
    <lineage>
        <taxon>Bacteria</taxon>
        <taxon>Pseudomonadati</taxon>
        <taxon>Bacteroidota</taxon>
        <taxon>Flavobacteriia</taxon>
        <taxon>Flavobacteriales</taxon>
        <taxon>Flavobacteriaceae</taxon>
        <taxon>Aequorivita</taxon>
    </lineage>
</organism>
<evidence type="ECO:0000313" key="4">
    <source>
        <dbReference type="Proteomes" id="UP001244787"/>
    </source>
</evidence>
<feature type="domain" description="N-acetyltransferase" evidence="2">
    <location>
        <begin position="1"/>
        <end position="151"/>
    </location>
</feature>
<dbReference type="Pfam" id="PF00583">
    <property type="entry name" value="Acetyltransf_1"/>
    <property type="match status" value="1"/>
</dbReference>
<dbReference type="InterPro" id="IPR024775">
    <property type="entry name" value="DinB-like"/>
</dbReference>
<dbReference type="EMBL" id="JAUGQQ010000009">
    <property type="protein sequence ID" value="MDN3725138.1"/>
    <property type="molecule type" value="Genomic_DNA"/>
</dbReference>
<dbReference type="InterPro" id="IPR034660">
    <property type="entry name" value="DinB/YfiT-like"/>
</dbReference>
<comment type="caution">
    <text evidence="3">The sequence shown here is derived from an EMBL/GenBank/DDBJ whole genome shotgun (WGS) entry which is preliminary data.</text>
</comment>
<protein>
    <submittedName>
        <fullName evidence="3">GNAT family N-acetyltransferase</fullName>
        <ecNumber evidence="3">2.3.1.-</ecNumber>
    </submittedName>
</protein>
<dbReference type="PROSITE" id="PS51186">
    <property type="entry name" value="GNAT"/>
    <property type="match status" value="1"/>
</dbReference>
<dbReference type="InterPro" id="IPR050769">
    <property type="entry name" value="NAT_camello-type"/>
</dbReference>
<reference evidence="3 4" key="1">
    <citation type="submission" date="2023-06" db="EMBL/GenBank/DDBJ databases">
        <authorList>
            <person name="Ye Y.-Q."/>
            <person name="Du Z.-J."/>
        </authorList>
    </citation>
    <scope>NUCLEOTIDE SEQUENCE [LARGE SCALE GENOMIC DNA]</scope>
    <source>
        <strain evidence="3 4">SDUM287046</strain>
    </source>
</reference>
<dbReference type="PANTHER" id="PTHR13947">
    <property type="entry name" value="GNAT FAMILY N-ACETYLTRANSFERASE"/>
    <property type="match status" value="1"/>
</dbReference>
<dbReference type="CDD" id="cd04301">
    <property type="entry name" value="NAT_SF"/>
    <property type="match status" value="1"/>
</dbReference>
<dbReference type="InterPro" id="IPR016181">
    <property type="entry name" value="Acyl_CoA_acyltransferase"/>
</dbReference>
<dbReference type="EC" id="2.3.1.-" evidence="3"/>
<keyword evidence="1 3" id="KW-0808">Transferase</keyword>
<proteinExistence type="predicted"/>
<dbReference type="SUPFAM" id="SSF55729">
    <property type="entry name" value="Acyl-CoA N-acyltransferases (Nat)"/>
    <property type="match status" value="1"/>
</dbReference>
<dbReference type="SUPFAM" id="SSF109854">
    <property type="entry name" value="DinB/YfiT-like putative metalloenzymes"/>
    <property type="match status" value="1"/>
</dbReference>
<evidence type="ECO:0000259" key="2">
    <source>
        <dbReference type="PROSITE" id="PS51186"/>
    </source>
</evidence>
<keyword evidence="3" id="KW-0012">Acyltransferase</keyword>
<dbReference type="GO" id="GO:0016746">
    <property type="term" value="F:acyltransferase activity"/>
    <property type="evidence" value="ECO:0007669"/>
    <property type="project" value="UniProtKB-KW"/>
</dbReference>
<keyword evidence="4" id="KW-1185">Reference proteome</keyword>
<gene>
    <name evidence="3" type="ORF">QRD02_12155</name>
</gene>
<dbReference type="PANTHER" id="PTHR13947:SF37">
    <property type="entry name" value="LD18367P"/>
    <property type="match status" value="1"/>
</dbReference>
<dbReference type="Proteomes" id="UP001244787">
    <property type="component" value="Unassembled WGS sequence"/>
</dbReference>
<dbReference type="Gene3D" id="3.40.630.30">
    <property type="match status" value="1"/>
</dbReference>
<evidence type="ECO:0000313" key="3">
    <source>
        <dbReference type="EMBL" id="MDN3725138.1"/>
    </source>
</evidence>
<dbReference type="InterPro" id="IPR000182">
    <property type="entry name" value="GNAT_dom"/>
</dbReference>
<dbReference type="Gene3D" id="1.20.120.450">
    <property type="entry name" value="dinb family like domain"/>
    <property type="match status" value="1"/>
</dbReference>